<evidence type="ECO:0000313" key="2">
    <source>
        <dbReference type="EMBL" id="QOK21304.1"/>
    </source>
</evidence>
<dbReference type="GO" id="GO:0006355">
    <property type="term" value="P:regulation of DNA-templated transcription"/>
    <property type="evidence" value="ECO:0007669"/>
    <property type="project" value="InterPro"/>
</dbReference>
<dbReference type="Gene3D" id="1.10.10.10">
    <property type="entry name" value="Winged helix-like DNA-binding domain superfamily/Winged helix DNA-binding domain"/>
    <property type="match status" value="1"/>
</dbReference>
<reference evidence="2 5" key="2">
    <citation type="submission" date="2020-10" db="EMBL/GenBank/DDBJ databases">
        <title>Janibacter indicus TT2 genome sequence.</title>
        <authorList>
            <person name="Lee K."/>
            <person name="Ganzorig M."/>
        </authorList>
    </citation>
    <scope>NUCLEOTIDE SEQUENCE [LARGE SCALE GENOMIC DNA]</scope>
    <source>
        <strain evidence="2 5">TT2</strain>
    </source>
</reference>
<dbReference type="InterPro" id="IPR032580">
    <property type="entry name" value="SatD"/>
</dbReference>
<accession>A0A1W2C7P4</accession>
<dbReference type="RefSeq" id="WP_084451966.1">
    <property type="nucleotide sequence ID" value="NZ_CP062789.1"/>
</dbReference>
<dbReference type="Proteomes" id="UP000192634">
    <property type="component" value="Unassembled WGS sequence"/>
</dbReference>
<evidence type="ECO:0000313" key="4">
    <source>
        <dbReference type="Proteomes" id="UP000192634"/>
    </source>
</evidence>
<protein>
    <submittedName>
        <fullName evidence="3">SatD family (SatD)</fullName>
    </submittedName>
</protein>
<feature type="region of interest" description="Disordered" evidence="1">
    <location>
        <begin position="94"/>
        <end position="120"/>
    </location>
</feature>
<dbReference type="SUPFAM" id="SSF46894">
    <property type="entry name" value="C-terminal effector domain of the bipartite response regulators"/>
    <property type="match status" value="1"/>
</dbReference>
<dbReference type="Pfam" id="PF16264">
    <property type="entry name" value="SatD"/>
    <property type="match status" value="1"/>
</dbReference>
<dbReference type="InterPro" id="IPR016032">
    <property type="entry name" value="Sig_transdc_resp-reg_C-effctor"/>
</dbReference>
<evidence type="ECO:0000313" key="3">
    <source>
        <dbReference type="EMBL" id="SMC81116.1"/>
    </source>
</evidence>
<dbReference type="GO" id="GO:0003677">
    <property type="term" value="F:DNA binding"/>
    <property type="evidence" value="ECO:0007669"/>
    <property type="project" value="InterPro"/>
</dbReference>
<organism evidence="3 4">
    <name type="scientific">Janibacter indicus</name>
    <dbReference type="NCBI Taxonomy" id="857417"/>
    <lineage>
        <taxon>Bacteria</taxon>
        <taxon>Bacillati</taxon>
        <taxon>Actinomycetota</taxon>
        <taxon>Actinomycetes</taxon>
        <taxon>Micrococcales</taxon>
        <taxon>Intrasporangiaceae</taxon>
        <taxon>Janibacter</taxon>
    </lineage>
</organism>
<sequence>MKTNASFVVIGDVVASRAAADRVLLHQVLSETLAAANERFGSDLRITVGDEYQGHCQTLGQALGLVWWLRIQLRPRFDVRHGIGVGEVHALAVPADPSAPSDPSARSEEPGQPVDLTEDGPGWWAAREALEQVAAEQRRARSRHRRDRLAVAAGPGSSGGPGSCGGGAWSAVAMAVNSALVGRDELTAHLSARDLAIVRGLVAGESQRAIAERLSISGSAVSQRIRNQGIGTLLEMTAQLTRIGSERFGSERFGSERIGSEQDTADQEGMTP</sequence>
<dbReference type="EMBL" id="CP062789">
    <property type="protein sequence ID" value="QOK21304.1"/>
    <property type="molecule type" value="Genomic_DNA"/>
</dbReference>
<feature type="compositionally biased region" description="Low complexity" evidence="1">
    <location>
        <begin position="94"/>
        <end position="104"/>
    </location>
</feature>
<feature type="region of interest" description="Disordered" evidence="1">
    <location>
        <begin position="135"/>
        <end position="164"/>
    </location>
</feature>
<feature type="compositionally biased region" description="Basic and acidic residues" evidence="1">
    <location>
        <begin position="246"/>
        <end position="260"/>
    </location>
</feature>
<gene>
    <name evidence="2" type="ORF">IGS73_08850</name>
    <name evidence="3" type="ORF">SAMN06296429_11093</name>
</gene>
<evidence type="ECO:0000256" key="1">
    <source>
        <dbReference type="SAM" id="MobiDB-lite"/>
    </source>
</evidence>
<proteinExistence type="predicted"/>
<evidence type="ECO:0000313" key="5">
    <source>
        <dbReference type="Proteomes" id="UP000593998"/>
    </source>
</evidence>
<dbReference type="OrthoDB" id="4711815at2"/>
<dbReference type="EMBL" id="FWXN01000010">
    <property type="protein sequence ID" value="SMC81116.1"/>
    <property type="molecule type" value="Genomic_DNA"/>
</dbReference>
<feature type="region of interest" description="Disordered" evidence="1">
    <location>
        <begin position="246"/>
        <end position="272"/>
    </location>
</feature>
<reference evidence="3 4" key="1">
    <citation type="submission" date="2017-04" db="EMBL/GenBank/DDBJ databases">
        <authorList>
            <person name="Afonso C.L."/>
            <person name="Miller P.J."/>
            <person name="Scott M.A."/>
            <person name="Spackman E."/>
            <person name="Goraichik I."/>
            <person name="Dimitrov K.M."/>
            <person name="Suarez D.L."/>
            <person name="Swayne D.E."/>
        </authorList>
    </citation>
    <scope>NUCLEOTIDE SEQUENCE [LARGE SCALE GENOMIC DNA]</scope>
    <source>
        <strain evidence="3 4">CGMCC 1.12511</strain>
    </source>
</reference>
<name>A0A1W2C7P4_9MICO</name>
<dbReference type="Proteomes" id="UP000593998">
    <property type="component" value="Chromosome"/>
</dbReference>
<dbReference type="AlphaFoldDB" id="A0A1W2C7P4"/>
<dbReference type="InterPro" id="IPR036388">
    <property type="entry name" value="WH-like_DNA-bd_sf"/>
</dbReference>